<evidence type="ECO:0000256" key="1">
    <source>
        <dbReference type="ARBA" id="ARBA00022490"/>
    </source>
</evidence>
<evidence type="ECO:0000256" key="4">
    <source>
        <dbReference type="ARBA" id="ARBA00022691"/>
    </source>
</evidence>
<dbReference type="GO" id="GO:0016279">
    <property type="term" value="F:protein-lysine N-methyltransferase activity"/>
    <property type="evidence" value="ECO:0007669"/>
    <property type="project" value="UniProtKB-UniRule"/>
</dbReference>
<dbReference type="HAMAP" id="MF_03188">
    <property type="entry name" value="Methyltr_EFM4"/>
    <property type="match status" value="1"/>
</dbReference>
<sequence length="238" mass="27253">MSTIKEVQYPESGKTEKVENVESEETEELKSSELGTKDYWEETYSQELENFEDHGDVGEIWFGERSSKTMVKYIADKVPKTARIIDLGCGNGVSLKHLRDAGYETLYGADYSLKAIELARKVLDEDKYKGIELLVSDITKPTSFTLKFDLVFDKGTYDAISLSPDNASMKRRQYLENVRDMLTVDGYLAITSCNWTKSELMDHFKDLFELEKEIQQPTIKFGGQTGSHIVQLVFKKHR</sequence>
<evidence type="ECO:0000256" key="3">
    <source>
        <dbReference type="ARBA" id="ARBA00022679"/>
    </source>
</evidence>
<evidence type="ECO:0000259" key="7">
    <source>
        <dbReference type="Pfam" id="PF13847"/>
    </source>
</evidence>
<dbReference type="CDD" id="cd02440">
    <property type="entry name" value="AdoMet_MTases"/>
    <property type="match status" value="1"/>
</dbReference>
<accession>A0ABD2WU47</accession>
<protein>
    <recommendedName>
        <fullName evidence="5">Protein-lysine N-methyltransferase TKK_009462</fullName>
        <ecNumber evidence="5">2.1.1.-</ecNumber>
    </recommendedName>
</protein>
<dbReference type="PANTHER" id="PTHR12843:SF5">
    <property type="entry name" value="EEF1A LYSINE METHYLTRANSFERASE 2"/>
    <property type="match status" value="1"/>
</dbReference>
<dbReference type="EMBL" id="JBJJXI010000070">
    <property type="protein sequence ID" value="KAL3396576.1"/>
    <property type="molecule type" value="Genomic_DNA"/>
</dbReference>
<dbReference type="GO" id="GO:0032259">
    <property type="term" value="P:methylation"/>
    <property type="evidence" value="ECO:0007669"/>
    <property type="project" value="UniProtKB-KW"/>
</dbReference>
<dbReference type="InterPro" id="IPR025714">
    <property type="entry name" value="Methyltranfer_dom"/>
</dbReference>
<comment type="subcellular location">
    <subcellularLocation>
        <location evidence="5">Cytoplasm</location>
    </subcellularLocation>
</comment>
<evidence type="ECO:0000256" key="5">
    <source>
        <dbReference type="HAMAP-Rule" id="MF_03188"/>
    </source>
</evidence>
<keyword evidence="2 5" id="KW-0489">Methyltransferase</keyword>
<keyword evidence="9" id="KW-1185">Reference proteome</keyword>
<proteinExistence type="inferred from homology"/>
<keyword evidence="1 5" id="KW-0963">Cytoplasm</keyword>
<comment type="caution">
    <text evidence="8">The sequence shown here is derived from an EMBL/GenBank/DDBJ whole genome shotgun (WGS) entry which is preliminary data.</text>
</comment>
<feature type="domain" description="Methyltransferase" evidence="7">
    <location>
        <begin position="81"/>
        <end position="215"/>
    </location>
</feature>
<name>A0ABD2WU47_9HYME</name>
<reference evidence="8 9" key="1">
    <citation type="journal article" date="2024" name="bioRxiv">
        <title>A reference genome for Trichogramma kaykai: A tiny desert-dwelling parasitoid wasp with competing sex-ratio distorters.</title>
        <authorList>
            <person name="Culotta J."/>
            <person name="Lindsey A.R."/>
        </authorList>
    </citation>
    <scope>NUCLEOTIDE SEQUENCE [LARGE SCALE GENOMIC DNA]</scope>
    <source>
        <strain evidence="8 9">KSX58</strain>
    </source>
</reference>
<evidence type="ECO:0000256" key="2">
    <source>
        <dbReference type="ARBA" id="ARBA00022603"/>
    </source>
</evidence>
<gene>
    <name evidence="8" type="ORF">TKK_009462</name>
</gene>
<feature type="region of interest" description="Disordered" evidence="6">
    <location>
        <begin position="1"/>
        <end position="35"/>
    </location>
</feature>
<dbReference type="AlphaFoldDB" id="A0ABD2WU47"/>
<keyword evidence="4 5" id="KW-0949">S-adenosyl-L-methionine</keyword>
<dbReference type="InterPro" id="IPR026635">
    <property type="entry name" value="Efm4/METTL10"/>
</dbReference>
<dbReference type="Pfam" id="PF13847">
    <property type="entry name" value="Methyltransf_31"/>
    <property type="match status" value="1"/>
</dbReference>
<dbReference type="InterPro" id="IPR029063">
    <property type="entry name" value="SAM-dependent_MTases_sf"/>
</dbReference>
<evidence type="ECO:0000313" key="9">
    <source>
        <dbReference type="Proteomes" id="UP001627154"/>
    </source>
</evidence>
<dbReference type="GO" id="GO:0005737">
    <property type="term" value="C:cytoplasm"/>
    <property type="evidence" value="ECO:0007669"/>
    <property type="project" value="UniProtKB-SubCell"/>
</dbReference>
<evidence type="ECO:0000256" key="6">
    <source>
        <dbReference type="SAM" id="MobiDB-lite"/>
    </source>
</evidence>
<dbReference type="PANTHER" id="PTHR12843">
    <property type="entry name" value="PROTEIN-LYSINE N-METHYLTRANSFERASE METTL10"/>
    <property type="match status" value="1"/>
</dbReference>
<keyword evidence="3 5" id="KW-0808">Transferase</keyword>
<dbReference type="EC" id="2.1.1.-" evidence="5"/>
<comment type="similarity">
    <text evidence="5">Belongs to the class I-like SAM-binding methyltransferase superfamily. EFM4 family.</text>
</comment>
<dbReference type="Gene3D" id="3.40.50.150">
    <property type="entry name" value="Vaccinia Virus protein VP39"/>
    <property type="match status" value="1"/>
</dbReference>
<comment type="function">
    <text evidence="5">S-adenosyl-L-methionine-dependent protein-lysine N-methyltransferase that methylates elongation factor 1-alpha.</text>
</comment>
<evidence type="ECO:0000313" key="8">
    <source>
        <dbReference type="EMBL" id="KAL3396576.1"/>
    </source>
</evidence>
<dbReference type="Proteomes" id="UP001627154">
    <property type="component" value="Unassembled WGS sequence"/>
</dbReference>
<organism evidence="8 9">
    <name type="scientific">Trichogramma kaykai</name>
    <dbReference type="NCBI Taxonomy" id="54128"/>
    <lineage>
        <taxon>Eukaryota</taxon>
        <taxon>Metazoa</taxon>
        <taxon>Ecdysozoa</taxon>
        <taxon>Arthropoda</taxon>
        <taxon>Hexapoda</taxon>
        <taxon>Insecta</taxon>
        <taxon>Pterygota</taxon>
        <taxon>Neoptera</taxon>
        <taxon>Endopterygota</taxon>
        <taxon>Hymenoptera</taxon>
        <taxon>Apocrita</taxon>
        <taxon>Proctotrupomorpha</taxon>
        <taxon>Chalcidoidea</taxon>
        <taxon>Trichogrammatidae</taxon>
        <taxon>Trichogramma</taxon>
    </lineage>
</organism>
<dbReference type="SUPFAM" id="SSF53335">
    <property type="entry name" value="S-adenosyl-L-methionine-dependent methyltransferases"/>
    <property type="match status" value="1"/>
</dbReference>